<accession>A0A081CKH1</accession>
<dbReference type="PANTHER" id="PTHR24305">
    <property type="entry name" value="CYTOCHROME P450"/>
    <property type="match status" value="1"/>
</dbReference>
<dbReference type="AlphaFoldDB" id="A0A081CKH1"/>
<dbReference type="CDD" id="cd00302">
    <property type="entry name" value="cytochrome_P450"/>
    <property type="match status" value="1"/>
</dbReference>
<dbReference type="InterPro" id="IPR001128">
    <property type="entry name" value="Cyt_P450"/>
</dbReference>
<reference evidence="2" key="1">
    <citation type="submission" date="2014-07" db="EMBL/GenBank/DDBJ databases">
        <title>Draft genome sequence of the yeast Pseudozyma antarctica JCM 10317 known as a producer of lipase B which used in a wide range of industrial applications.</title>
        <authorList>
            <person name="Morita T."/>
            <person name="Saika A."/>
            <person name="Koike H."/>
        </authorList>
    </citation>
    <scope>NUCLEOTIDE SEQUENCE</scope>
    <source>
        <strain evidence="2">JCM 10317</strain>
    </source>
</reference>
<dbReference type="RefSeq" id="XP_014654454.1">
    <property type="nucleotide sequence ID" value="XM_014798968.1"/>
</dbReference>
<dbReference type="PRINTS" id="PR00385">
    <property type="entry name" value="P450"/>
</dbReference>
<keyword evidence="3" id="KW-1185">Reference proteome</keyword>
<dbReference type="GO" id="GO:0004497">
    <property type="term" value="F:monooxygenase activity"/>
    <property type="evidence" value="ECO:0007669"/>
    <property type="project" value="InterPro"/>
</dbReference>
<name>A0A081CKH1_PSEA2</name>
<feature type="binding site" description="axial binding residue" evidence="1">
    <location>
        <position position="511"/>
    </location>
    <ligand>
        <name>heme</name>
        <dbReference type="ChEBI" id="CHEBI:30413"/>
    </ligand>
    <ligandPart>
        <name>Fe</name>
        <dbReference type="ChEBI" id="CHEBI:18248"/>
    </ligandPart>
</feature>
<keyword evidence="1" id="KW-0349">Heme</keyword>
<evidence type="ECO:0000256" key="1">
    <source>
        <dbReference type="PIRSR" id="PIRSR602401-1"/>
    </source>
</evidence>
<dbReference type="PRINTS" id="PR00463">
    <property type="entry name" value="EP450I"/>
</dbReference>
<proteinExistence type="predicted"/>
<gene>
    <name evidence="2" type="ORF">PAN0_017c5393</name>
</gene>
<dbReference type="GO" id="GO:0005506">
    <property type="term" value="F:iron ion binding"/>
    <property type="evidence" value="ECO:0007669"/>
    <property type="project" value="InterPro"/>
</dbReference>
<dbReference type="InterPro" id="IPR050121">
    <property type="entry name" value="Cytochrome_P450_monoxygenase"/>
</dbReference>
<evidence type="ECO:0000313" key="2">
    <source>
        <dbReference type="EMBL" id="GAK67167.1"/>
    </source>
</evidence>
<dbReference type="GO" id="GO:0020037">
    <property type="term" value="F:heme binding"/>
    <property type="evidence" value="ECO:0007669"/>
    <property type="project" value="InterPro"/>
</dbReference>
<dbReference type="GeneID" id="26306211"/>
<dbReference type="Proteomes" id="UP000053758">
    <property type="component" value="Unassembled WGS sequence"/>
</dbReference>
<keyword evidence="1" id="KW-0408">Iron</keyword>
<dbReference type="Gene3D" id="1.10.630.10">
    <property type="entry name" value="Cytochrome P450"/>
    <property type="match status" value="1"/>
</dbReference>
<dbReference type="GO" id="GO:0016705">
    <property type="term" value="F:oxidoreductase activity, acting on paired donors, with incorporation or reduction of molecular oxygen"/>
    <property type="evidence" value="ECO:0007669"/>
    <property type="project" value="InterPro"/>
</dbReference>
<dbReference type="InterPro" id="IPR036396">
    <property type="entry name" value="Cyt_P450_sf"/>
</dbReference>
<dbReference type="SUPFAM" id="SSF48264">
    <property type="entry name" value="Cytochrome P450"/>
    <property type="match status" value="1"/>
</dbReference>
<dbReference type="Pfam" id="PF00067">
    <property type="entry name" value="p450"/>
    <property type="match status" value="1"/>
</dbReference>
<organism evidence="2">
    <name type="scientific">Pseudozyma antarctica</name>
    <name type="common">Yeast</name>
    <name type="synonym">Candida antarctica</name>
    <dbReference type="NCBI Taxonomy" id="84753"/>
    <lineage>
        <taxon>Eukaryota</taxon>
        <taxon>Fungi</taxon>
        <taxon>Dikarya</taxon>
        <taxon>Basidiomycota</taxon>
        <taxon>Ustilaginomycotina</taxon>
        <taxon>Ustilaginomycetes</taxon>
        <taxon>Ustilaginales</taxon>
        <taxon>Ustilaginaceae</taxon>
        <taxon>Moesziomyces</taxon>
    </lineage>
</organism>
<evidence type="ECO:0000313" key="3">
    <source>
        <dbReference type="Proteomes" id="UP000053758"/>
    </source>
</evidence>
<protein>
    <submittedName>
        <fullName evidence="2">Cytochrome P450 oxidoreductase</fullName>
    </submittedName>
</protein>
<dbReference type="EMBL" id="DF830084">
    <property type="protein sequence ID" value="GAK67167.1"/>
    <property type="molecule type" value="Genomic_DNA"/>
</dbReference>
<dbReference type="HOGENOM" id="CLU_001570_31_0_1"/>
<comment type="cofactor">
    <cofactor evidence="1">
        <name>heme</name>
        <dbReference type="ChEBI" id="CHEBI:30413"/>
    </cofactor>
</comment>
<sequence>MPAADRRSTRARSIKTETKTGFPAAMSSRFQPTTAIPTLLTMTFQRFHLLGTEPSTAKEVALESFASFKKGEVLEKIEEVVDHPDAVAVAIDGHAIREPQGPAPLPVVGNYYEIYPDHLHNHGRLFRKYGDVIRTEVMGKVVYLTNSPSVSEQILIESPYFSKEINSNHPLYGIRNNDALFLGDTNKNWVVGHKYASASMTGKAIPHYAKMTHNELVKVLGVLHTLDAREESFNAYSLTLKIASQVIGKFTLMRDLHHLDSPESPLDDLVTDMVALLGYNKQVTSRGEWFGKLPFGPGKHLRDSSGHFQQLLEKQLQLIKDEHEKNPRPDLDLETAALDADCLADFFLRAADKNGDKIPHDLLLANLGVLVGAGFTTTSSAMAWLLYALAKYPDCQDKLLQELVDNDITKDTEFTPAVFEKLAYLEKFLKEALRMHGPSFAPARPAQVDNVVLPGGYVLNKGDVVISALYSIHYHPKIWNNPERFDPERWTPDFKPSRYEYMPFAAGGRSCIGFAFALQELRLFLATIVRYYDISQVGDEAIEYDPEFQLIRPTNLYIRAKRRPE</sequence>
<dbReference type="InterPro" id="IPR002401">
    <property type="entry name" value="Cyt_P450_E_grp-I"/>
</dbReference>
<keyword evidence="1" id="KW-0479">Metal-binding</keyword>
<dbReference type="PANTHER" id="PTHR24305:SF87">
    <property type="entry name" value="CYTOCHROME P450 MONOOXYGENASE ALND-RELATED"/>
    <property type="match status" value="1"/>
</dbReference>